<evidence type="ECO:0000256" key="2">
    <source>
        <dbReference type="ARBA" id="ARBA00023157"/>
    </source>
</evidence>
<sequence>MNDESGNNNNLINNTTASSTTDRNGNLNCAFGFNPSNGDFLENNDTSFLDDLHVDGFSISFWYMAIDDTGSALFISRDDENNECGYIGQWSIHYVDENFFFGANGKRGIGHHISVLDWEHIVLTIDGTNLRFYKNGVLEAEELNSPFESCTTNPTINDGDLFIGRFFDGKMDDIIIYDRVLTPTEATELFNTSACCN</sequence>
<protein>
    <submittedName>
        <fullName evidence="5">LamG domain-containing protein</fullName>
    </submittedName>
</protein>
<comment type="caution">
    <text evidence="5">The sequence shown here is derived from an EMBL/GenBank/DDBJ whole genome shotgun (WGS) entry which is preliminary data.</text>
</comment>
<feature type="region of interest" description="Disordered" evidence="3">
    <location>
        <begin position="1"/>
        <end position="20"/>
    </location>
</feature>
<dbReference type="Proteomes" id="UP001203687">
    <property type="component" value="Unassembled WGS sequence"/>
</dbReference>
<evidence type="ECO:0000313" key="6">
    <source>
        <dbReference type="Proteomes" id="UP001203687"/>
    </source>
</evidence>
<reference evidence="5" key="1">
    <citation type="submission" date="2022-04" db="EMBL/GenBank/DDBJ databases">
        <authorList>
            <person name="Ren T."/>
        </authorList>
    </citation>
    <scope>NUCLEOTIDE SEQUENCE</scope>
    <source>
        <strain evidence="5">F63249</strain>
    </source>
</reference>
<dbReference type="InterPro" id="IPR006558">
    <property type="entry name" value="LamG-like"/>
</dbReference>
<gene>
    <name evidence="5" type="ORF">MUY34_13895</name>
</gene>
<dbReference type="SMART" id="SM00560">
    <property type="entry name" value="LamGL"/>
    <property type="match status" value="1"/>
</dbReference>
<dbReference type="EMBL" id="JALPQF010000014">
    <property type="protein sequence ID" value="MCK8481720.1"/>
    <property type="molecule type" value="Genomic_DNA"/>
</dbReference>
<name>A0ABT0HCY7_9FLAO</name>
<dbReference type="Gene3D" id="2.60.120.200">
    <property type="match status" value="1"/>
</dbReference>
<feature type="domain" description="LamG-like jellyroll fold" evidence="4">
    <location>
        <begin position="55"/>
        <end position="184"/>
    </location>
</feature>
<evidence type="ECO:0000259" key="4">
    <source>
        <dbReference type="SMART" id="SM00560"/>
    </source>
</evidence>
<accession>A0ABT0HCY7</accession>
<keyword evidence="1" id="KW-0732">Signal</keyword>
<evidence type="ECO:0000256" key="3">
    <source>
        <dbReference type="SAM" id="MobiDB-lite"/>
    </source>
</evidence>
<proteinExistence type="predicted"/>
<evidence type="ECO:0000313" key="5">
    <source>
        <dbReference type="EMBL" id="MCK8481720.1"/>
    </source>
</evidence>
<keyword evidence="6" id="KW-1185">Reference proteome</keyword>
<dbReference type="Pfam" id="PF13385">
    <property type="entry name" value="Laminin_G_3"/>
    <property type="match status" value="1"/>
</dbReference>
<organism evidence="5 6">
    <name type="scientific">Psychroserpens algicola</name>
    <dbReference type="NCBI Taxonomy" id="1719034"/>
    <lineage>
        <taxon>Bacteria</taxon>
        <taxon>Pseudomonadati</taxon>
        <taxon>Bacteroidota</taxon>
        <taxon>Flavobacteriia</taxon>
        <taxon>Flavobacteriales</taxon>
        <taxon>Flavobacteriaceae</taxon>
        <taxon>Psychroserpens</taxon>
    </lineage>
</organism>
<evidence type="ECO:0000256" key="1">
    <source>
        <dbReference type="ARBA" id="ARBA00022729"/>
    </source>
</evidence>
<dbReference type="SUPFAM" id="SSF49899">
    <property type="entry name" value="Concanavalin A-like lectins/glucanases"/>
    <property type="match status" value="1"/>
</dbReference>
<keyword evidence="2" id="KW-1015">Disulfide bond</keyword>
<dbReference type="InterPro" id="IPR013320">
    <property type="entry name" value="ConA-like_dom_sf"/>
</dbReference>
<dbReference type="RefSeq" id="WP_248413568.1">
    <property type="nucleotide sequence ID" value="NZ_JALPQF010000014.1"/>
</dbReference>